<dbReference type="InterPro" id="IPR017441">
    <property type="entry name" value="Protein_kinase_ATP_BS"/>
</dbReference>
<feature type="region of interest" description="Disordered" evidence="5">
    <location>
        <begin position="1447"/>
        <end position="1475"/>
    </location>
</feature>
<dbReference type="Pfam" id="PF07714">
    <property type="entry name" value="PK_Tyr_Ser-Thr"/>
    <property type="match status" value="1"/>
</dbReference>
<keyword evidence="2 4" id="KW-0547">Nucleotide-binding</keyword>
<dbReference type="PROSITE" id="PS00107">
    <property type="entry name" value="PROTEIN_KINASE_ATP"/>
    <property type="match status" value="1"/>
</dbReference>
<dbReference type="Pfam" id="PF00931">
    <property type="entry name" value="NB-ARC"/>
    <property type="match status" value="1"/>
</dbReference>
<dbReference type="PRINTS" id="PR00109">
    <property type="entry name" value="TYRKINASE"/>
</dbReference>
<dbReference type="OrthoDB" id="6784356at2759"/>
<comment type="caution">
    <text evidence="7">The sequence shown here is derived from an EMBL/GenBank/DDBJ whole genome shotgun (WGS) entry which is preliminary data.</text>
</comment>
<dbReference type="Gene3D" id="1.10.510.10">
    <property type="entry name" value="Transferase(Phosphotransferase) domain 1"/>
    <property type="match status" value="1"/>
</dbReference>
<dbReference type="PROSITE" id="PS00109">
    <property type="entry name" value="PROTEIN_KINASE_TYR"/>
    <property type="match status" value="1"/>
</dbReference>
<dbReference type="GO" id="GO:0004713">
    <property type="term" value="F:protein tyrosine kinase activity"/>
    <property type="evidence" value="ECO:0007669"/>
    <property type="project" value="InterPro"/>
</dbReference>
<dbReference type="InterPro" id="IPR000719">
    <property type="entry name" value="Prot_kinase_dom"/>
</dbReference>
<gene>
    <name evidence="7" type="ORF">Fcan01_18192</name>
</gene>
<dbReference type="Gene3D" id="3.40.50.300">
    <property type="entry name" value="P-loop containing nucleotide triphosphate hydrolases"/>
    <property type="match status" value="1"/>
</dbReference>
<comment type="similarity">
    <text evidence="1">Belongs to the protein kinase superfamily. TKL Ser/Thr protein kinase family. ROCO subfamily.</text>
</comment>
<evidence type="ECO:0000259" key="6">
    <source>
        <dbReference type="PROSITE" id="PS50011"/>
    </source>
</evidence>
<dbReference type="InterPro" id="IPR050198">
    <property type="entry name" value="Non-receptor_tyrosine_kinases"/>
</dbReference>
<evidence type="ECO:0000256" key="5">
    <source>
        <dbReference type="SAM" id="MobiDB-lite"/>
    </source>
</evidence>
<sequence>MELANLRKFTVNALKEADIKKHGTYLGHGSFGIVELVTVKKELMALKHYNKAGREDSVREISTLGRIQHENVVTLRGIIEDDFDKIPKILLEYMENSSLLNYLEKLKETSIHDVQVEHQLLQIVLNVSVGMTHLHQLNCIHRDLASRNVLINGTGVAKIGDLGFSIFVEGLHLLDTFEYKAEELKKIPIRWAPKESVVGVEREDRTKRQIYSRLSDVWSYGTLLWEIWSQSGLPWKKDEDNSLTNEEVVEALKNGKNPSNYHPSSFKAPPIVLEIMHKTFDQRWKRRMQFYEIQLKLEQHLRFLNDSLMKSGERVRKKSVLLNQVKRDILFQTVVTKDKRIDPENDDEPYTSPLFENIQSAIMNSENSFTKSDAIHHLIIKFGVTNPMTNFVGRTEELRKLKSMTESDKCSVTIVQGIGGIGKSQLLKKFLETLRHDSPSVRQPIQTWLNGSSSNEFYKSLNNFYKILSQSAHLDINEVSLIPKLIQEIRPVKDTREWIVVIDDFARHENISDFSKIIKELTADKNIAVIITTRRNLVLGEAELLVLKCLTDAEAVTLISAACPKNFEIFEESSPQLCTALLNNPFSLQVAVAIIREQLQKRLLFGRVRFGKGNYVTEFLEKFESNCSEIISYKLILDEYEESISSIVVASLNDIETYFCSEASYAISVLQILCRIYPKKVTARGLKSILHCNDHQKFDTCLDILTSYGFLQIKNESINLESCVIIPNILFLRGIQGNRNDEETFCAFFENIDLQLLDADDLAIVYTLWQNVSHRTSILSRCVGFIFKLLEAYTNHNACEKAILEFALAQSNVLRNIWGSTDSINRDDAGLQLSVKFDDIGRVLEFVPKPFKLPATVGEEESGGNGPRAPYRLRHAETEQISSRLESIKLTKEFARPVVLRDILPAKFYHNFLVLSVAIRILLKPHQTESNIDYAGNLLTFFVENFKELYGRENVSYNVHGLIHLAADVKHHGSLDEFSAFRFENYLGKIKRLIKSAKFPLQQIHRRLTEQSCTLELSDNSKNITSNTSQQSKEITFKNTKISVKFPNNIVLLKSEQILLISKIVTEVDKVFLAGNIVSAPKNYFQYPCDSKYVLVFRVNLKKVDTTELLIPMSEVSHKCVCVPLSKIEIVPINWINDQATHCQFPPSGEKGVKKIKKKGGVPLPHWATYEITILKYFASYNAAAEQLPKAITGNKLSDSEIQTGTRSKMSSTTFSSTLPVPPQVTTHRTEIVSSLESGNENGETTFVLPPEFGGSLILVSPEGQEYAQNIANTETNNSNSPNFINNEIMKEILVQVHQIKVTQNEHGRRLTNIQNLLSNRDRNPPVNPSYSFPRQFFPLKSKESLKALEEILKDPAPKIALKKLLSECGGNTLEDCLELMAKYLCSDEMLSQHSYHGRSGKTPFLNQYPELNQVVFEGLSQNDNAVPVTRKSVDEAFQKILKRGADRFGKKVKPPSKPTSNPGNISIVGTEETQ</sequence>
<accession>A0A226DPC3</accession>
<dbReference type="EMBL" id="LNIX01000014">
    <property type="protein sequence ID" value="OXA46868.1"/>
    <property type="molecule type" value="Genomic_DNA"/>
</dbReference>
<dbReference type="Proteomes" id="UP000198287">
    <property type="component" value="Unassembled WGS sequence"/>
</dbReference>
<dbReference type="InterPro" id="IPR027417">
    <property type="entry name" value="P-loop_NTPase"/>
</dbReference>
<proteinExistence type="inferred from homology"/>
<dbReference type="InterPro" id="IPR002182">
    <property type="entry name" value="NB-ARC"/>
</dbReference>
<keyword evidence="3 4" id="KW-0067">ATP-binding</keyword>
<evidence type="ECO:0000256" key="3">
    <source>
        <dbReference type="ARBA" id="ARBA00022840"/>
    </source>
</evidence>
<evidence type="ECO:0000256" key="4">
    <source>
        <dbReference type="PROSITE-ProRule" id="PRU10141"/>
    </source>
</evidence>
<dbReference type="GO" id="GO:0005524">
    <property type="term" value="F:ATP binding"/>
    <property type="evidence" value="ECO:0007669"/>
    <property type="project" value="UniProtKB-UniRule"/>
</dbReference>
<evidence type="ECO:0000256" key="1">
    <source>
        <dbReference type="ARBA" id="ARBA00008171"/>
    </source>
</evidence>
<dbReference type="GO" id="GO:0043531">
    <property type="term" value="F:ADP binding"/>
    <property type="evidence" value="ECO:0007669"/>
    <property type="project" value="InterPro"/>
</dbReference>
<evidence type="ECO:0000313" key="8">
    <source>
        <dbReference type="Proteomes" id="UP000198287"/>
    </source>
</evidence>
<dbReference type="GO" id="GO:0002009">
    <property type="term" value="P:morphogenesis of an epithelium"/>
    <property type="evidence" value="ECO:0007669"/>
    <property type="project" value="UniProtKB-ARBA"/>
</dbReference>
<evidence type="ECO:0000256" key="2">
    <source>
        <dbReference type="ARBA" id="ARBA00022741"/>
    </source>
</evidence>
<name>A0A226DPC3_FOLCA</name>
<dbReference type="PROSITE" id="PS50011">
    <property type="entry name" value="PROTEIN_KINASE_DOM"/>
    <property type="match status" value="1"/>
</dbReference>
<dbReference type="SUPFAM" id="SSF52540">
    <property type="entry name" value="P-loop containing nucleoside triphosphate hydrolases"/>
    <property type="match status" value="1"/>
</dbReference>
<keyword evidence="8" id="KW-1185">Reference proteome</keyword>
<organism evidence="7 8">
    <name type="scientific">Folsomia candida</name>
    <name type="common">Springtail</name>
    <dbReference type="NCBI Taxonomy" id="158441"/>
    <lineage>
        <taxon>Eukaryota</taxon>
        <taxon>Metazoa</taxon>
        <taxon>Ecdysozoa</taxon>
        <taxon>Arthropoda</taxon>
        <taxon>Hexapoda</taxon>
        <taxon>Collembola</taxon>
        <taxon>Entomobryomorpha</taxon>
        <taxon>Isotomoidea</taxon>
        <taxon>Isotomidae</taxon>
        <taxon>Proisotominae</taxon>
        <taxon>Folsomia</taxon>
    </lineage>
</organism>
<feature type="binding site" evidence="4">
    <location>
        <position position="47"/>
    </location>
    <ligand>
        <name>ATP</name>
        <dbReference type="ChEBI" id="CHEBI:30616"/>
    </ligand>
</feature>
<dbReference type="InterPro" id="IPR011009">
    <property type="entry name" value="Kinase-like_dom_sf"/>
</dbReference>
<dbReference type="PANTHER" id="PTHR24418">
    <property type="entry name" value="TYROSINE-PROTEIN KINASE"/>
    <property type="match status" value="1"/>
</dbReference>
<evidence type="ECO:0000313" key="7">
    <source>
        <dbReference type="EMBL" id="OXA46868.1"/>
    </source>
</evidence>
<protein>
    <submittedName>
        <fullName evidence="7">Tyrosine-protein kinase Btk29A</fullName>
    </submittedName>
</protein>
<keyword evidence="7" id="KW-0418">Kinase</keyword>
<reference evidence="7 8" key="1">
    <citation type="submission" date="2015-12" db="EMBL/GenBank/DDBJ databases">
        <title>The genome of Folsomia candida.</title>
        <authorList>
            <person name="Faddeeva A."/>
            <person name="Derks M.F."/>
            <person name="Anvar Y."/>
            <person name="Smit S."/>
            <person name="Van Straalen N."/>
            <person name="Roelofs D."/>
        </authorList>
    </citation>
    <scope>NUCLEOTIDE SEQUENCE [LARGE SCALE GENOMIC DNA]</scope>
    <source>
        <strain evidence="7 8">VU population</strain>
        <tissue evidence="7">Whole body</tissue>
    </source>
</reference>
<dbReference type="InterPro" id="IPR020635">
    <property type="entry name" value="Tyr_kinase_cat_dom"/>
</dbReference>
<keyword evidence="7" id="KW-0808">Transferase</keyword>
<dbReference type="InterPro" id="IPR001245">
    <property type="entry name" value="Ser-Thr/Tyr_kinase_cat_dom"/>
</dbReference>
<dbReference type="SMART" id="SM00219">
    <property type="entry name" value="TyrKc"/>
    <property type="match status" value="1"/>
</dbReference>
<dbReference type="SUPFAM" id="SSF56112">
    <property type="entry name" value="Protein kinase-like (PK-like)"/>
    <property type="match status" value="1"/>
</dbReference>
<feature type="domain" description="Protein kinase" evidence="6">
    <location>
        <begin position="20"/>
        <end position="303"/>
    </location>
</feature>
<dbReference type="InterPro" id="IPR008266">
    <property type="entry name" value="Tyr_kinase_AS"/>
</dbReference>